<dbReference type="AlphaFoldDB" id="N9SYP2"/>
<keyword evidence="1" id="KW-0812">Transmembrane</keyword>
<dbReference type="OrthoDB" id="6713630at2"/>
<accession>N9SYP2</accession>
<evidence type="ECO:0000313" key="2">
    <source>
        <dbReference type="EMBL" id="ENX56185.1"/>
    </source>
</evidence>
<proteinExistence type="predicted"/>
<keyword evidence="1" id="KW-0472">Membrane</keyword>
<protein>
    <submittedName>
        <fullName evidence="2">Uncharacterized protein</fullName>
    </submittedName>
</protein>
<comment type="caution">
    <text evidence="2">The sequence shown here is derived from an EMBL/GenBank/DDBJ whole genome shotgun (WGS) entry which is preliminary data.</text>
</comment>
<keyword evidence="1" id="KW-1133">Transmembrane helix</keyword>
<gene>
    <name evidence="2" type="ORF">F902_03282</name>
</gene>
<reference evidence="2 3" key="1">
    <citation type="submission" date="2013-02" db="EMBL/GenBank/DDBJ databases">
        <title>The Genome Sequence of Acinetobacter sp. CIP 70.18.</title>
        <authorList>
            <consortium name="The Broad Institute Genome Sequencing Platform"/>
            <consortium name="The Broad Institute Genome Sequencing Center for Infectious Disease"/>
            <person name="Cerqueira G."/>
            <person name="Feldgarden M."/>
            <person name="Courvalin P."/>
            <person name="Perichon B."/>
            <person name="Grillot-Courvalin C."/>
            <person name="Clermont D."/>
            <person name="Rocha E."/>
            <person name="Yoon E.-J."/>
            <person name="Nemec A."/>
            <person name="Walker B."/>
            <person name="Young S.K."/>
            <person name="Zeng Q."/>
            <person name="Gargeya S."/>
            <person name="Fitzgerald M."/>
            <person name="Haas B."/>
            <person name="Abouelleil A."/>
            <person name="Alvarado L."/>
            <person name="Arachchi H.M."/>
            <person name="Berlin A.M."/>
            <person name="Chapman S.B."/>
            <person name="Dewar J."/>
            <person name="Goldberg J."/>
            <person name="Griggs A."/>
            <person name="Gujja S."/>
            <person name="Hansen M."/>
            <person name="Howarth C."/>
            <person name="Imamovic A."/>
            <person name="Larimer J."/>
            <person name="McCowan C."/>
            <person name="Murphy C."/>
            <person name="Neiman D."/>
            <person name="Pearson M."/>
            <person name="Priest M."/>
            <person name="Roberts A."/>
            <person name="Saif S."/>
            <person name="Shea T."/>
            <person name="Sisk P."/>
            <person name="Sykes S."/>
            <person name="Wortman J."/>
            <person name="Nusbaum C."/>
            <person name="Birren B."/>
        </authorList>
    </citation>
    <scope>NUCLEOTIDE SEQUENCE [LARGE SCALE GENOMIC DNA]</scope>
    <source>
        <strain evidence="2 3">CIP 70.18</strain>
    </source>
</reference>
<evidence type="ECO:0000313" key="3">
    <source>
        <dbReference type="Proteomes" id="UP000013084"/>
    </source>
</evidence>
<dbReference type="Proteomes" id="UP000013084">
    <property type="component" value="Unassembled WGS sequence"/>
</dbReference>
<name>N9SYP2_9GAMM</name>
<keyword evidence="3" id="KW-1185">Reference proteome</keyword>
<dbReference type="EMBL" id="APRN01000038">
    <property type="protein sequence ID" value="ENX56185.1"/>
    <property type="molecule type" value="Genomic_DNA"/>
</dbReference>
<evidence type="ECO:0000256" key="1">
    <source>
        <dbReference type="SAM" id="Phobius"/>
    </source>
</evidence>
<sequence length="160" mass="18246">MKIALYLILIIFILVVITVSVIIIRKFLLLKAAKNGKPLNFKNAVELMQFIRLYFDCKKQSYVALYGFVEFVVLDDATARMGLEEEPHLSVDVHLISDKGHEKITAICLNTDANLKRGDFVAVLPVYNERHNIWAFTLVSKLKPLFLGGDNGFLIEEKYI</sequence>
<organism evidence="2 3">
    <name type="scientific">Acinetobacter higginsii</name>
    <dbReference type="NCBI Taxonomy" id="70347"/>
    <lineage>
        <taxon>Bacteria</taxon>
        <taxon>Pseudomonadati</taxon>
        <taxon>Pseudomonadota</taxon>
        <taxon>Gammaproteobacteria</taxon>
        <taxon>Moraxellales</taxon>
        <taxon>Moraxellaceae</taxon>
        <taxon>Acinetobacter</taxon>
    </lineage>
</organism>
<feature type="transmembrane region" description="Helical" evidence="1">
    <location>
        <begin position="6"/>
        <end position="24"/>
    </location>
</feature>
<dbReference type="HOGENOM" id="CLU_141444_0_0_6"/>
<dbReference type="RefSeq" id="WP_005205004.1">
    <property type="nucleotide sequence ID" value="NZ_KB850072.1"/>
</dbReference>